<feature type="domain" description="Plasmid replication protein C N-terminal" evidence="2">
    <location>
        <begin position="26"/>
        <end position="191"/>
    </location>
</feature>
<protein>
    <submittedName>
        <fullName evidence="4">Plasmid replication protein RepC</fullName>
    </submittedName>
</protein>
<dbReference type="Proteomes" id="UP001597375">
    <property type="component" value="Unassembled WGS sequence"/>
</dbReference>
<dbReference type="InterPro" id="IPR047611">
    <property type="entry name" value="RepABC_RepC"/>
</dbReference>
<gene>
    <name evidence="4" type="primary">repC</name>
    <name evidence="4" type="ORF">ACFSSA_01340</name>
</gene>
<dbReference type="NCBIfam" id="NF040974">
    <property type="entry name" value="RepABC_RepC"/>
    <property type="match status" value="1"/>
</dbReference>
<feature type="compositionally biased region" description="Polar residues" evidence="1">
    <location>
        <begin position="1"/>
        <end position="15"/>
    </location>
</feature>
<sequence length="445" mass="50280">MQTFQIHSQRTTSQPRGGRVSSPMLRKSLEEAESFLGLEENTNRYDLLTLVKRIGKSAGFTSRMIELLDYYMSFTRDIDWSEGHSPIVYQSLSRTALDLSISERQIQRLEQALFEVGAMTWHDSGNHRRYGQRCAETGAILFAYGVDLTPLAYLKAELAQKLAEKKAHDREWMETKRRVSWYRRQILALLAELEAQPEAISKCEEFETSYRELAKPIRTHIQLEELRGILVAHRELHARISARLDDLSDTTSSCRESMKMSSKDAANVVHYNSTNHSQSNKLDTGGASPIGFQGRRNSESRKEPRPPSKKETPEVHSRGQSKRTISDTGIQHITLTHALHATSARFREQLSLATSQIHWRDFVEAAARLRPILGISQQSWGNACIALGRTGAALCVLLTDHAALRTSDPVTKPAGYFMALIKRAETGDLHLHRSIFSILKRESGV</sequence>
<dbReference type="InterPro" id="IPR005090">
    <property type="entry name" value="RepC_N"/>
</dbReference>
<dbReference type="Pfam" id="PF11800">
    <property type="entry name" value="RP-C_C"/>
    <property type="match status" value="1"/>
</dbReference>
<name>A0ABW5D6S2_9BACT</name>
<accession>A0ABW5D6S2</accession>
<keyword evidence="5" id="KW-1185">Reference proteome</keyword>
<proteinExistence type="predicted"/>
<evidence type="ECO:0000256" key="1">
    <source>
        <dbReference type="SAM" id="MobiDB-lite"/>
    </source>
</evidence>
<evidence type="ECO:0000313" key="4">
    <source>
        <dbReference type="EMBL" id="MFD2255306.1"/>
    </source>
</evidence>
<dbReference type="InterPro" id="IPR021760">
    <property type="entry name" value="RepC_C"/>
</dbReference>
<feature type="region of interest" description="Disordered" evidence="1">
    <location>
        <begin position="273"/>
        <end position="326"/>
    </location>
</feature>
<feature type="compositionally biased region" description="Basic and acidic residues" evidence="1">
    <location>
        <begin position="296"/>
        <end position="317"/>
    </location>
</feature>
<feature type="domain" description="Plasmid replication protein C C-terminal" evidence="3">
    <location>
        <begin position="355"/>
        <end position="440"/>
    </location>
</feature>
<evidence type="ECO:0000313" key="5">
    <source>
        <dbReference type="Proteomes" id="UP001597375"/>
    </source>
</evidence>
<organism evidence="4 5">
    <name type="scientific">Luteolibacter algae</name>
    <dbReference type="NCBI Taxonomy" id="454151"/>
    <lineage>
        <taxon>Bacteria</taxon>
        <taxon>Pseudomonadati</taxon>
        <taxon>Verrucomicrobiota</taxon>
        <taxon>Verrucomicrobiia</taxon>
        <taxon>Verrucomicrobiales</taxon>
        <taxon>Verrucomicrobiaceae</taxon>
        <taxon>Luteolibacter</taxon>
    </lineage>
</organism>
<feature type="compositionally biased region" description="Polar residues" evidence="1">
    <location>
        <begin position="273"/>
        <end position="282"/>
    </location>
</feature>
<dbReference type="Pfam" id="PF03428">
    <property type="entry name" value="RP-C"/>
    <property type="match status" value="1"/>
</dbReference>
<reference evidence="5" key="1">
    <citation type="journal article" date="2019" name="Int. J. Syst. Evol. Microbiol.">
        <title>The Global Catalogue of Microorganisms (GCM) 10K type strain sequencing project: providing services to taxonomists for standard genome sequencing and annotation.</title>
        <authorList>
            <consortium name="The Broad Institute Genomics Platform"/>
            <consortium name="The Broad Institute Genome Sequencing Center for Infectious Disease"/>
            <person name="Wu L."/>
            <person name="Ma J."/>
        </authorList>
    </citation>
    <scope>NUCLEOTIDE SEQUENCE [LARGE SCALE GENOMIC DNA]</scope>
    <source>
        <strain evidence="5">CGMCC 4.7106</strain>
    </source>
</reference>
<feature type="region of interest" description="Disordered" evidence="1">
    <location>
        <begin position="1"/>
        <end position="23"/>
    </location>
</feature>
<evidence type="ECO:0000259" key="3">
    <source>
        <dbReference type="Pfam" id="PF11800"/>
    </source>
</evidence>
<evidence type="ECO:0000259" key="2">
    <source>
        <dbReference type="Pfam" id="PF03428"/>
    </source>
</evidence>
<dbReference type="EMBL" id="JBHUIT010000002">
    <property type="protein sequence ID" value="MFD2255306.1"/>
    <property type="molecule type" value="Genomic_DNA"/>
</dbReference>
<comment type="caution">
    <text evidence="4">The sequence shown here is derived from an EMBL/GenBank/DDBJ whole genome shotgun (WGS) entry which is preliminary data.</text>
</comment>